<protein>
    <recommendedName>
        <fullName evidence="1">Reverse transcriptase domain-containing protein</fullName>
    </recommendedName>
</protein>
<evidence type="ECO:0000313" key="2">
    <source>
        <dbReference type="EMBL" id="VDK74584.1"/>
    </source>
</evidence>
<name>A0A3P6U8J4_DIBLA</name>
<accession>A0A3P6U8J4</accession>
<gene>
    <name evidence="2" type="ORF">DILT_LOCUS2598</name>
</gene>
<dbReference type="Pfam" id="PF00078">
    <property type="entry name" value="RVT_1"/>
    <property type="match status" value="1"/>
</dbReference>
<dbReference type="PANTHER" id="PTHR47027:SF20">
    <property type="entry name" value="REVERSE TRANSCRIPTASE-LIKE PROTEIN WITH RNA-DIRECTED DNA POLYMERASE DOMAIN"/>
    <property type="match status" value="1"/>
</dbReference>
<dbReference type="InterPro" id="IPR000477">
    <property type="entry name" value="RT_dom"/>
</dbReference>
<feature type="domain" description="Reverse transcriptase" evidence="1">
    <location>
        <begin position="1"/>
        <end position="299"/>
    </location>
</feature>
<reference evidence="2 3" key="1">
    <citation type="submission" date="2018-11" db="EMBL/GenBank/DDBJ databases">
        <authorList>
            <consortium name="Pathogen Informatics"/>
        </authorList>
    </citation>
    <scope>NUCLEOTIDE SEQUENCE [LARGE SCALE GENOMIC DNA]</scope>
</reference>
<dbReference type="AlphaFoldDB" id="A0A3P6U8J4"/>
<dbReference type="PROSITE" id="PS50878">
    <property type="entry name" value="RT_POL"/>
    <property type="match status" value="1"/>
</dbReference>
<dbReference type="EMBL" id="UYRU01042328">
    <property type="protein sequence ID" value="VDK74584.1"/>
    <property type="molecule type" value="Genomic_DNA"/>
</dbReference>
<dbReference type="Proteomes" id="UP000281553">
    <property type="component" value="Unassembled WGS sequence"/>
</dbReference>
<proteinExistence type="predicted"/>
<evidence type="ECO:0000259" key="1">
    <source>
        <dbReference type="PROSITE" id="PS50878"/>
    </source>
</evidence>
<organism evidence="2 3">
    <name type="scientific">Dibothriocephalus latus</name>
    <name type="common">Fish tapeworm</name>
    <name type="synonym">Diphyllobothrium latum</name>
    <dbReference type="NCBI Taxonomy" id="60516"/>
    <lineage>
        <taxon>Eukaryota</taxon>
        <taxon>Metazoa</taxon>
        <taxon>Spiralia</taxon>
        <taxon>Lophotrochozoa</taxon>
        <taxon>Platyhelminthes</taxon>
        <taxon>Cestoda</taxon>
        <taxon>Eucestoda</taxon>
        <taxon>Diphyllobothriidea</taxon>
        <taxon>Diphyllobothriidae</taxon>
        <taxon>Dibothriocephalus</taxon>
    </lineage>
</organism>
<dbReference type="PANTHER" id="PTHR47027">
    <property type="entry name" value="REVERSE TRANSCRIPTASE DOMAIN-CONTAINING PROTEIN"/>
    <property type="match status" value="1"/>
</dbReference>
<evidence type="ECO:0000313" key="3">
    <source>
        <dbReference type="Proteomes" id="UP000281553"/>
    </source>
</evidence>
<keyword evidence="3" id="KW-1185">Reference proteome</keyword>
<sequence length="299" mass="33373">MPRARRLDVTKIWQPNTAEVLSGEIQSRYTTRADGEVSSPWSSLKTSVYGAAEQIIGCTQRRHIDWISGLTLQLSTKTAGARGQGSSLCATPGRDQTRPDFYAGCGCVDQIFILRRIPEFRHSYQQPTGICFVDFAAAFVSVHHDSLWRIMAFDGVPAKIIAMIKAYYRDTTARVLVNNNLSEPFTIRSSVRKGYVLSPITSNYVIDWVLGKTLQGNYGFKFAPRSQLPNLDYADDIALLVSIFGDLQSMLSRLNEIAKSVGMPINAGKIKVFPCCIPAQEKVPLDISNYRFEDVDNFK</sequence>
<dbReference type="OrthoDB" id="410104at2759"/>